<accession>A0A563U3I8</accession>
<organism evidence="5 6">
    <name type="scientific">Mucilaginibacter pallidiroseus</name>
    <dbReference type="NCBI Taxonomy" id="2599295"/>
    <lineage>
        <taxon>Bacteria</taxon>
        <taxon>Pseudomonadati</taxon>
        <taxon>Bacteroidota</taxon>
        <taxon>Sphingobacteriia</taxon>
        <taxon>Sphingobacteriales</taxon>
        <taxon>Sphingobacteriaceae</taxon>
        <taxon>Mucilaginibacter</taxon>
    </lineage>
</organism>
<evidence type="ECO:0000256" key="2">
    <source>
        <dbReference type="ARBA" id="ARBA00022676"/>
    </source>
</evidence>
<evidence type="ECO:0000256" key="1">
    <source>
        <dbReference type="ARBA" id="ARBA00006739"/>
    </source>
</evidence>
<reference evidence="5 6" key="1">
    <citation type="submission" date="2019-07" db="EMBL/GenBank/DDBJ databases">
        <authorList>
            <person name="Kim J."/>
        </authorList>
    </citation>
    <scope>NUCLEOTIDE SEQUENCE [LARGE SCALE GENOMIC DNA]</scope>
    <source>
        <strain evidence="6">dk17</strain>
    </source>
</reference>
<gene>
    <name evidence="5" type="ORF">FPZ43_16580</name>
</gene>
<dbReference type="OrthoDB" id="9801954at2"/>
<dbReference type="Pfam" id="PF10111">
    <property type="entry name" value="Glyco_tranf_2_2"/>
    <property type="match status" value="1"/>
</dbReference>
<dbReference type="InterPro" id="IPR029044">
    <property type="entry name" value="Nucleotide-diphossugar_trans"/>
</dbReference>
<comment type="similarity">
    <text evidence="1">Belongs to the glycosyltransferase 2 family.</text>
</comment>
<name>A0A563U3I8_9SPHI</name>
<dbReference type="AlphaFoldDB" id="A0A563U3I8"/>
<dbReference type="InterPro" id="IPR019290">
    <property type="entry name" value="GlycosylTrfase-like_prok"/>
</dbReference>
<dbReference type="EMBL" id="VOEJ01000008">
    <property type="protein sequence ID" value="TWR25895.1"/>
    <property type="molecule type" value="Genomic_DNA"/>
</dbReference>
<proteinExistence type="inferred from homology"/>
<dbReference type="GO" id="GO:0016757">
    <property type="term" value="F:glycosyltransferase activity"/>
    <property type="evidence" value="ECO:0007669"/>
    <property type="project" value="UniProtKB-KW"/>
</dbReference>
<sequence>MRISALHSGRMCYPKQKILSHQILVWFKNQRPKQLQKDLKIGMHKFSVVTIVKGRRKQLANLLESIKASTLLPVDVQVICMDNTDGIIKPDSLDVNLHLFNDTHNLPLAAARNAGIAATKTDKVIFIDVDCLVSPTLFENMLAHLTAEAIITAYPLYLSNVPENGDFTALKQLAVPHPSRQTIPAGQPVNHLQFWSLIFAVKKPTFQKIGCFDETFIGYGAEDTDFAMTFNKANIKLIFVNDCVLHQYHDKYDPPLNYFESIIENATRYKQKWGVLPMRRWLSAFEKMGLIIINENDEITVYSKPTDEQLKNSISKNPY</sequence>
<comment type="caution">
    <text evidence="5">The sequence shown here is derived from an EMBL/GenBank/DDBJ whole genome shotgun (WGS) entry which is preliminary data.</text>
</comment>
<dbReference type="PANTHER" id="PTHR43179">
    <property type="entry name" value="RHAMNOSYLTRANSFERASE WBBL"/>
    <property type="match status" value="1"/>
</dbReference>
<feature type="domain" description="Glycosyltransferase 2-like prokaryotic type" evidence="4">
    <location>
        <begin position="101"/>
        <end position="236"/>
    </location>
</feature>
<protein>
    <submittedName>
        <fullName evidence="5">Glycosyltransferase</fullName>
    </submittedName>
</protein>
<dbReference type="Gene3D" id="3.90.550.10">
    <property type="entry name" value="Spore Coat Polysaccharide Biosynthesis Protein SpsA, Chain A"/>
    <property type="match status" value="1"/>
</dbReference>
<dbReference type="CDD" id="cd00761">
    <property type="entry name" value="Glyco_tranf_GTA_type"/>
    <property type="match status" value="1"/>
</dbReference>
<evidence type="ECO:0000256" key="3">
    <source>
        <dbReference type="ARBA" id="ARBA00022679"/>
    </source>
</evidence>
<evidence type="ECO:0000313" key="6">
    <source>
        <dbReference type="Proteomes" id="UP000320042"/>
    </source>
</evidence>
<dbReference type="SUPFAM" id="SSF53448">
    <property type="entry name" value="Nucleotide-diphospho-sugar transferases"/>
    <property type="match status" value="1"/>
</dbReference>
<evidence type="ECO:0000259" key="4">
    <source>
        <dbReference type="Pfam" id="PF10111"/>
    </source>
</evidence>
<dbReference type="PANTHER" id="PTHR43179:SF12">
    <property type="entry name" value="GALACTOFURANOSYLTRANSFERASE GLFT2"/>
    <property type="match status" value="1"/>
</dbReference>
<evidence type="ECO:0000313" key="5">
    <source>
        <dbReference type="EMBL" id="TWR25895.1"/>
    </source>
</evidence>
<keyword evidence="6" id="KW-1185">Reference proteome</keyword>
<keyword evidence="3 5" id="KW-0808">Transferase</keyword>
<dbReference type="Proteomes" id="UP000320042">
    <property type="component" value="Unassembled WGS sequence"/>
</dbReference>
<keyword evidence="2" id="KW-0328">Glycosyltransferase</keyword>